<feature type="region of interest" description="Disordered" evidence="1">
    <location>
        <begin position="1"/>
        <end position="124"/>
    </location>
</feature>
<feature type="compositionally biased region" description="Basic and acidic residues" evidence="1">
    <location>
        <begin position="65"/>
        <end position="77"/>
    </location>
</feature>
<dbReference type="Proteomes" id="UP001295684">
    <property type="component" value="Unassembled WGS sequence"/>
</dbReference>
<sequence length="542" mass="61452">MEDTNSTDPTDQRKDNSSKEGLSFSEVDSSNESGQSESSFSLHTESNTGTNDPNTEGDAKNSLIVKEEDLVNSHDLEEVIQSDKTQKVDSPSPERFQAKEGEASESSFNISGESSAQDSILKDELEKNMVTKEETLEAENTHSTLEFSDDNSDQLSISNKMSDLGSVTTDSKVKSTSENFTLKSDVKNTIIEEEAKNKVSDYAMSIDDDIKSEYTKEEIQDIVKALREEFHHAMEELEEAKSFPETLLRPDGHPCCNLHVVIEQIAKYYDLMVNSDAYFKKEIGVMKGGKEGEGQMQSLICKVVNNYRYLYNIAKLIKLDQEIIDRYDTRMDQYDQKTILLTWKDIDCNKIQGGASTVLNAIKLNDECNTEVTLWNCWVIKDHHLEDYELEENFTYASINFRKFDKEGYQAFERINMKLLSIFTPLIENKFTISGATISLNQILEILETEGEFEILKFYNCNICCTPVEDSTPPVVHPQLKIKVFECNTNTLKSEDGLTNASPEEKTQFLNCLNSTFANIPQLEKVEVMMCTGLDDTELRIC</sequence>
<name>A0AAD1XVQ6_EUPCR</name>
<dbReference type="AlphaFoldDB" id="A0AAD1XVQ6"/>
<protein>
    <submittedName>
        <fullName evidence="2">Uncharacterized protein</fullName>
    </submittedName>
</protein>
<gene>
    <name evidence="2" type="ORF">ECRASSUSDP1_LOCUS21190</name>
</gene>
<proteinExistence type="predicted"/>
<feature type="compositionally biased region" description="Low complexity" evidence="1">
    <location>
        <begin position="30"/>
        <end position="41"/>
    </location>
</feature>
<feature type="compositionally biased region" description="Polar residues" evidence="1">
    <location>
        <begin position="42"/>
        <end position="54"/>
    </location>
</feature>
<feature type="compositionally biased region" description="Low complexity" evidence="1">
    <location>
        <begin position="104"/>
        <end position="115"/>
    </location>
</feature>
<dbReference type="EMBL" id="CAMPGE010021637">
    <property type="protein sequence ID" value="CAI2379773.1"/>
    <property type="molecule type" value="Genomic_DNA"/>
</dbReference>
<comment type="caution">
    <text evidence="2">The sequence shown here is derived from an EMBL/GenBank/DDBJ whole genome shotgun (WGS) entry which is preliminary data.</text>
</comment>
<accession>A0AAD1XVQ6</accession>
<feature type="region of interest" description="Disordered" evidence="1">
    <location>
        <begin position="136"/>
        <end position="156"/>
    </location>
</feature>
<reference evidence="2" key="1">
    <citation type="submission" date="2023-07" db="EMBL/GenBank/DDBJ databases">
        <authorList>
            <consortium name="AG Swart"/>
            <person name="Singh M."/>
            <person name="Singh A."/>
            <person name="Seah K."/>
            <person name="Emmerich C."/>
        </authorList>
    </citation>
    <scope>NUCLEOTIDE SEQUENCE</scope>
    <source>
        <strain evidence="2">DP1</strain>
    </source>
</reference>
<keyword evidence="3" id="KW-1185">Reference proteome</keyword>
<evidence type="ECO:0000256" key="1">
    <source>
        <dbReference type="SAM" id="MobiDB-lite"/>
    </source>
</evidence>
<evidence type="ECO:0000313" key="2">
    <source>
        <dbReference type="EMBL" id="CAI2379773.1"/>
    </source>
</evidence>
<organism evidence="2 3">
    <name type="scientific">Euplotes crassus</name>
    <dbReference type="NCBI Taxonomy" id="5936"/>
    <lineage>
        <taxon>Eukaryota</taxon>
        <taxon>Sar</taxon>
        <taxon>Alveolata</taxon>
        <taxon>Ciliophora</taxon>
        <taxon>Intramacronucleata</taxon>
        <taxon>Spirotrichea</taxon>
        <taxon>Hypotrichia</taxon>
        <taxon>Euplotida</taxon>
        <taxon>Euplotidae</taxon>
        <taxon>Moneuplotes</taxon>
    </lineage>
</organism>
<evidence type="ECO:0000313" key="3">
    <source>
        <dbReference type="Proteomes" id="UP001295684"/>
    </source>
</evidence>